<proteinExistence type="inferred from homology"/>
<reference evidence="8" key="1">
    <citation type="journal article" date="2021" name="PeerJ">
        <title>Extensive microbial diversity within the chicken gut microbiome revealed by metagenomics and culture.</title>
        <authorList>
            <person name="Gilroy R."/>
            <person name="Ravi A."/>
            <person name="Getino M."/>
            <person name="Pursley I."/>
            <person name="Horton D.L."/>
            <person name="Alikhan N.F."/>
            <person name="Baker D."/>
            <person name="Gharbi K."/>
            <person name="Hall N."/>
            <person name="Watson M."/>
            <person name="Adriaenssens E.M."/>
            <person name="Foster-Nyarko E."/>
            <person name="Jarju S."/>
            <person name="Secka A."/>
            <person name="Antonio M."/>
            <person name="Oren A."/>
            <person name="Chaudhuri R.R."/>
            <person name="La Ragione R."/>
            <person name="Hildebrand F."/>
            <person name="Pallen M.J."/>
        </authorList>
    </citation>
    <scope>NUCLEOTIDE SEQUENCE</scope>
    <source>
        <strain evidence="8">1647</strain>
    </source>
</reference>
<dbReference type="GO" id="GO:0015074">
    <property type="term" value="P:DNA integration"/>
    <property type="evidence" value="ECO:0007669"/>
    <property type="project" value="UniProtKB-KW"/>
</dbReference>
<dbReference type="AlphaFoldDB" id="A0A921KPV7"/>
<sequence length="202" mass="22736">MSGPAQRVAYVRVSSVGQNLGRQLETVGECDRIFQETESGARTDRPVLRDCITYVRQGDTLVIPSIDRLGRDHQHMLEVLDELATKGVDVEFCSEGLTIRADRADPTSRLVVMILSAVSEADRLRIRERQAEGIALAKRQGKYRGRARKLEGDELREVRNKALAGVPKAQIAREHHISRQTLYRYLEQPRIPLAPDPTEAPE</sequence>
<evidence type="ECO:0000256" key="3">
    <source>
        <dbReference type="ARBA" id="ARBA00023125"/>
    </source>
</evidence>
<comment type="caution">
    <text evidence="8">The sequence shown here is derived from an EMBL/GenBank/DDBJ whole genome shotgun (WGS) entry which is preliminary data.</text>
</comment>
<dbReference type="GO" id="GO:0003677">
    <property type="term" value="F:DNA binding"/>
    <property type="evidence" value="ECO:0007669"/>
    <property type="project" value="UniProtKB-KW"/>
</dbReference>
<dbReference type="Pfam" id="PF00239">
    <property type="entry name" value="Resolvase"/>
    <property type="match status" value="1"/>
</dbReference>
<feature type="domain" description="Resolvase/invertase-type recombinase catalytic" evidence="7">
    <location>
        <begin position="6"/>
        <end position="141"/>
    </location>
</feature>
<dbReference type="PANTHER" id="PTHR30461">
    <property type="entry name" value="DNA-INVERTASE FROM LAMBDOID PROPHAGE"/>
    <property type="match status" value="1"/>
</dbReference>
<evidence type="ECO:0000259" key="7">
    <source>
        <dbReference type="PROSITE" id="PS51736"/>
    </source>
</evidence>
<keyword evidence="3" id="KW-0238">DNA-binding</keyword>
<evidence type="ECO:0000256" key="5">
    <source>
        <dbReference type="PIRSR" id="PIRSR606118-50"/>
    </source>
</evidence>
<dbReference type="Gene3D" id="1.10.10.60">
    <property type="entry name" value="Homeodomain-like"/>
    <property type="match status" value="1"/>
</dbReference>
<accession>A0A921KPV7</accession>
<dbReference type="PANTHER" id="PTHR30461:SF26">
    <property type="entry name" value="RESOLVASE HOMOLOG YNEB"/>
    <property type="match status" value="1"/>
</dbReference>
<feature type="active site" description="O-(5'-phospho-DNA)-serine intermediate" evidence="5 6">
    <location>
        <position position="14"/>
    </location>
</feature>
<name>A0A921KPV7_9MICO</name>
<dbReference type="Gene3D" id="3.40.50.1390">
    <property type="entry name" value="Resolvase, N-terminal catalytic domain"/>
    <property type="match status" value="1"/>
</dbReference>
<evidence type="ECO:0000256" key="6">
    <source>
        <dbReference type="PROSITE-ProRule" id="PRU10137"/>
    </source>
</evidence>
<dbReference type="InterPro" id="IPR006118">
    <property type="entry name" value="Recombinase_CS"/>
</dbReference>
<dbReference type="Proteomes" id="UP000775129">
    <property type="component" value="Unassembled WGS sequence"/>
</dbReference>
<dbReference type="SUPFAM" id="SSF46689">
    <property type="entry name" value="Homeodomain-like"/>
    <property type="match status" value="1"/>
</dbReference>
<keyword evidence="2" id="KW-0229">DNA integration</keyword>
<dbReference type="GO" id="GO:0000150">
    <property type="term" value="F:DNA strand exchange activity"/>
    <property type="evidence" value="ECO:0007669"/>
    <property type="project" value="InterPro"/>
</dbReference>
<evidence type="ECO:0000256" key="2">
    <source>
        <dbReference type="ARBA" id="ARBA00022908"/>
    </source>
</evidence>
<dbReference type="Pfam" id="PF02796">
    <property type="entry name" value="HTH_7"/>
    <property type="match status" value="1"/>
</dbReference>
<dbReference type="CDD" id="cd00569">
    <property type="entry name" value="HTH_Hin_like"/>
    <property type="match status" value="1"/>
</dbReference>
<dbReference type="EMBL" id="DYWO01000154">
    <property type="protein sequence ID" value="HJF49177.1"/>
    <property type="molecule type" value="Genomic_DNA"/>
</dbReference>
<dbReference type="InterPro" id="IPR006119">
    <property type="entry name" value="Resolv_N"/>
</dbReference>
<evidence type="ECO:0000313" key="9">
    <source>
        <dbReference type="Proteomes" id="UP000775129"/>
    </source>
</evidence>
<dbReference type="PROSITE" id="PS00397">
    <property type="entry name" value="RECOMBINASES_1"/>
    <property type="match status" value="1"/>
</dbReference>
<dbReference type="SUPFAM" id="SSF53041">
    <property type="entry name" value="Resolvase-like"/>
    <property type="match status" value="1"/>
</dbReference>
<dbReference type="CDD" id="cd03768">
    <property type="entry name" value="SR_ResInv"/>
    <property type="match status" value="1"/>
</dbReference>
<organism evidence="8 9">
    <name type="scientific">Brachybacterium paraconglomeratum</name>
    <dbReference type="NCBI Taxonomy" id="173362"/>
    <lineage>
        <taxon>Bacteria</taxon>
        <taxon>Bacillati</taxon>
        <taxon>Actinomycetota</taxon>
        <taxon>Actinomycetes</taxon>
        <taxon>Micrococcales</taxon>
        <taxon>Dermabacteraceae</taxon>
        <taxon>Brachybacterium</taxon>
    </lineage>
</organism>
<dbReference type="InterPro" id="IPR036162">
    <property type="entry name" value="Resolvase-like_N_sf"/>
</dbReference>
<dbReference type="InterPro" id="IPR009057">
    <property type="entry name" value="Homeodomain-like_sf"/>
</dbReference>
<evidence type="ECO:0000256" key="1">
    <source>
        <dbReference type="ARBA" id="ARBA00009913"/>
    </source>
</evidence>
<dbReference type="PROSITE" id="PS51736">
    <property type="entry name" value="RECOMBINASES_3"/>
    <property type="match status" value="1"/>
</dbReference>
<dbReference type="InterPro" id="IPR006120">
    <property type="entry name" value="Resolvase_HTH_dom"/>
</dbReference>
<reference evidence="8" key="2">
    <citation type="submission" date="2021-09" db="EMBL/GenBank/DDBJ databases">
        <authorList>
            <person name="Gilroy R."/>
        </authorList>
    </citation>
    <scope>NUCLEOTIDE SEQUENCE</scope>
    <source>
        <strain evidence="8">1647</strain>
    </source>
</reference>
<evidence type="ECO:0000313" key="8">
    <source>
        <dbReference type="EMBL" id="HJF49177.1"/>
    </source>
</evidence>
<dbReference type="SMART" id="SM00857">
    <property type="entry name" value="Resolvase"/>
    <property type="match status" value="1"/>
</dbReference>
<gene>
    <name evidence="8" type="ORF">K8W24_05165</name>
</gene>
<dbReference type="PROSITE" id="PS00398">
    <property type="entry name" value="RECOMBINASES_2"/>
    <property type="match status" value="1"/>
</dbReference>
<evidence type="ECO:0000256" key="4">
    <source>
        <dbReference type="ARBA" id="ARBA00023172"/>
    </source>
</evidence>
<keyword evidence="4" id="KW-0233">DNA recombination</keyword>
<dbReference type="InterPro" id="IPR050639">
    <property type="entry name" value="SSR_resolvase"/>
</dbReference>
<comment type="similarity">
    <text evidence="1">Belongs to the site-specific recombinase resolvase family.</text>
</comment>
<protein>
    <submittedName>
        <fullName evidence="8">Recombinase family protein</fullName>
    </submittedName>
</protein>